<reference evidence="2 3" key="1">
    <citation type="submission" date="2020-01" db="EMBL/GenBank/DDBJ databases">
        <title>Vast differences in strain-level diversity in the gut microbiota of two closely related honey bee species.</title>
        <authorList>
            <person name="Ellegaard K.M."/>
            <person name="Suenami S."/>
            <person name="Miyazaki R."/>
            <person name="Engel P."/>
        </authorList>
    </citation>
    <scope>NUCLEOTIDE SEQUENCE [LARGE SCALE GENOMIC DNA]</scope>
    <source>
        <strain evidence="2 3">ESL0416</strain>
    </source>
</reference>
<dbReference type="Proteomes" id="UP000826550">
    <property type="component" value="Chromosome"/>
</dbReference>
<proteinExistence type="predicted"/>
<dbReference type="CDD" id="cd00093">
    <property type="entry name" value="HTH_XRE"/>
    <property type="match status" value="1"/>
</dbReference>
<sequence>MAYQKDFMTTYTINGHSYTVKAPALFDSKTNELIPDKVLDDQAAEIARQKYRDEMGLLTPKEIKQYRSKVGLTQRNLAELTGLSPNTIALYEAGAFPTKANNRLLKSLIKSDNVLEQYISDEKNKYSSELIAKVNSYLNHSDRVVESQTEQPRFTAVQLANWFRVENYFERENDLNIDPLTQMKVIKLLYFAYGRFLAETRSKLFSSPIIHFQYGPLITEVHNKFNGQRVLDIDKPDKEAMDDYNLVSKNGEIVDLLDKVNKDYINYNAARLSKQTHRTGSPWDLTPEREVIKDQLIFDSFKRGVEE</sequence>
<keyword evidence="3" id="KW-1185">Reference proteome</keyword>
<organism evidence="2 3">
    <name type="scientific">Lactobacillus panisapium</name>
    <dbReference type="NCBI Taxonomy" id="2012495"/>
    <lineage>
        <taxon>Bacteria</taxon>
        <taxon>Bacillati</taxon>
        <taxon>Bacillota</taxon>
        <taxon>Bacilli</taxon>
        <taxon>Lactobacillales</taxon>
        <taxon>Lactobacillaceae</taxon>
        <taxon>Lactobacillus</taxon>
    </lineage>
</organism>
<dbReference type="SUPFAM" id="SSF47413">
    <property type="entry name" value="lambda repressor-like DNA-binding domains"/>
    <property type="match status" value="1"/>
</dbReference>
<name>A0ABX8W9R3_9LACO</name>
<dbReference type="InterPro" id="IPR025272">
    <property type="entry name" value="SocA_Panacea"/>
</dbReference>
<dbReference type="EMBL" id="CP048268">
    <property type="protein sequence ID" value="QYN51931.1"/>
    <property type="molecule type" value="Genomic_DNA"/>
</dbReference>
<evidence type="ECO:0000313" key="2">
    <source>
        <dbReference type="EMBL" id="QYN51931.1"/>
    </source>
</evidence>
<gene>
    <name evidence="2" type="ORF">GYM71_00160</name>
</gene>
<feature type="domain" description="HTH cro/C1-type" evidence="1">
    <location>
        <begin position="63"/>
        <end position="94"/>
    </location>
</feature>
<dbReference type="InterPro" id="IPR001387">
    <property type="entry name" value="Cro/C1-type_HTH"/>
</dbReference>
<dbReference type="Pfam" id="PF01381">
    <property type="entry name" value="HTH_3"/>
    <property type="match status" value="1"/>
</dbReference>
<dbReference type="RefSeq" id="WP_220220438.1">
    <property type="nucleotide sequence ID" value="NZ_CP048268.1"/>
</dbReference>
<dbReference type="InterPro" id="IPR010982">
    <property type="entry name" value="Lambda_DNA-bd_dom_sf"/>
</dbReference>
<dbReference type="Gene3D" id="1.10.260.40">
    <property type="entry name" value="lambda repressor-like DNA-binding domains"/>
    <property type="match status" value="1"/>
</dbReference>
<protein>
    <submittedName>
        <fullName evidence="2">DUF4065 domain-containing protein</fullName>
    </submittedName>
</protein>
<dbReference type="Pfam" id="PF13274">
    <property type="entry name" value="SocA_Panacea"/>
    <property type="match status" value="1"/>
</dbReference>
<evidence type="ECO:0000259" key="1">
    <source>
        <dbReference type="PROSITE" id="PS50943"/>
    </source>
</evidence>
<evidence type="ECO:0000313" key="3">
    <source>
        <dbReference type="Proteomes" id="UP000826550"/>
    </source>
</evidence>
<accession>A0ABX8W9R3</accession>
<dbReference type="PROSITE" id="PS50943">
    <property type="entry name" value="HTH_CROC1"/>
    <property type="match status" value="1"/>
</dbReference>